<geneLocation type="plasmid" evidence="1">
    <name>pP10159-3</name>
</geneLocation>
<dbReference type="AlphaFoldDB" id="A0A2L0W1Q9"/>
<dbReference type="EMBL" id="MF072963">
    <property type="protein sequence ID" value="AVA18278.1"/>
    <property type="molecule type" value="Genomic_DNA"/>
</dbReference>
<accession>A0A2L0W1Q9</accession>
<evidence type="ECO:0008006" key="2">
    <source>
        <dbReference type="Google" id="ProtNLM"/>
    </source>
</evidence>
<keyword evidence="1" id="KW-0614">Plasmid</keyword>
<protein>
    <recommendedName>
        <fullName evidence="2">WGR domain-containing protein</fullName>
    </recommendedName>
</protein>
<evidence type="ECO:0000313" key="1">
    <source>
        <dbReference type="EMBL" id="AVA18278.1"/>
    </source>
</evidence>
<organism evidence="1">
    <name type="scientific">Citrobacter freundii</name>
    <dbReference type="NCBI Taxonomy" id="546"/>
    <lineage>
        <taxon>Bacteria</taxon>
        <taxon>Pseudomonadati</taxon>
        <taxon>Pseudomonadota</taxon>
        <taxon>Gammaproteobacteria</taxon>
        <taxon>Enterobacterales</taxon>
        <taxon>Enterobacteriaceae</taxon>
        <taxon>Citrobacter</taxon>
        <taxon>Citrobacter freundii complex</taxon>
    </lineage>
</organism>
<reference evidence="1" key="1">
    <citation type="submission" date="2017-05" db="EMBL/GenBank/DDBJ databases">
        <title>Comparative genomics of five different resistance plasmids coexisted in a clinical multi-drug resistant Citrobacter freundii isolate.</title>
        <authorList>
            <person name="Jing O."/>
            <person name="Sun F."/>
            <person name="Zhou D."/>
            <person name="Feng J."/>
            <person name="Zhan Z."/>
            <person name="Xiong Z."/>
            <person name="Yang B."/>
            <person name="Liu Z."/>
            <person name="Li T."/>
            <person name="Tong Y."/>
            <person name="Xia P."/>
        </authorList>
    </citation>
    <scope>NUCLEOTIDE SEQUENCE</scope>
    <source>
        <strain evidence="1">P10159</strain>
        <plasmid evidence="1">pP10159-3</plasmid>
    </source>
</reference>
<dbReference type="RefSeq" id="WP_213054237.1">
    <property type="nucleotide sequence ID" value="NZ_MF072963.1"/>
</dbReference>
<proteinExistence type="predicted"/>
<name>A0A2L0W1Q9_CITFR</name>
<sequence length="119" mass="13496">MLLWRWESEYRWYEAEILCDLFGDWLIVRRWGGLYSGRHGEKTEVVPDPLSGVALLFAIDSERQARKPPTSGCKPSCAVKPVFLHHGTISPENRSCGVLARQNQRNLARMIAALAARTD</sequence>